<evidence type="ECO:0000313" key="1">
    <source>
        <dbReference type="EMBL" id="ORX67228.1"/>
    </source>
</evidence>
<dbReference type="GeneID" id="63808447"/>
<dbReference type="RefSeq" id="XP_040741150.1">
    <property type="nucleotide sequence ID" value="XM_040891799.1"/>
</dbReference>
<dbReference type="AlphaFoldDB" id="A0A1Y1W157"/>
<keyword evidence="2" id="KW-1185">Reference proteome</keyword>
<proteinExistence type="predicted"/>
<accession>A0A1Y1W157</accession>
<sequence>MLRSEFDNLPVLIVEQIIRGILGHGLAGSWLKEIGTGAVHDHSLVPIMNQTWGRVVDSMANECAELEIAAEDFSASGVSDRSVRNSLRVVIANGHHALLKMFRLDITFARGFYPPIIDYITRLLQGNVFPAASTLLVTIRDEWVAWERPQSGPRGNTIDRSDSQDPSILTHTRRFSADLGMLLKSAFPRVRNLGVEAISTNKEFRLVVIPGDLQFACWYSAAAINRRRNPTEGWCKPLSPAPLQYIKISLLKVELGWAALIRRNAQTLERLFIHTTDSDISLEYSW</sequence>
<dbReference type="EMBL" id="MCFD01000013">
    <property type="protein sequence ID" value="ORX67228.1"/>
    <property type="molecule type" value="Genomic_DNA"/>
</dbReference>
<comment type="caution">
    <text evidence="1">The sequence shown here is derived from an EMBL/GenBank/DDBJ whole genome shotgun (WGS) entry which is preliminary data.</text>
</comment>
<protein>
    <submittedName>
        <fullName evidence="1">Uncharacterized protein</fullName>
    </submittedName>
</protein>
<gene>
    <name evidence="1" type="ORF">DL89DRAFT_54956</name>
</gene>
<name>A0A1Y1W157_9FUNG</name>
<evidence type="ECO:0000313" key="2">
    <source>
        <dbReference type="Proteomes" id="UP000193922"/>
    </source>
</evidence>
<dbReference type="Proteomes" id="UP000193922">
    <property type="component" value="Unassembled WGS sequence"/>
</dbReference>
<reference evidence="1 2" key="1">
    <citation type="submission" date="2016-07" db="EMBL/GenBank/DDBJ databases">
        <title>Pervasive Adenine N6-methylation of Active Genes in Fungi.</title>
        <authorList>
            <consortium name="DOE Joint Genome Institute"/>
            <person name="Mondo S.J."/>
            <person name="Dannebaum R.O."/>
            <person name="Kuo R.C."/>
            <person name="Labutti K."/>
            <person name="Haridas S."/>
            <person name="Kuo A."/>
            <person name="Salamov A."/>
            <person name="Ahrendt S.R."/>
            <person name="Lipzen A."/>
            <person name="Sullivan W."/>
            <person name="Andreopoulos W.B."/>
            <person name="Clum A."/>
            <person name="Lindquist E."/>
            <person name="Daum C."/>
            <person name="Ramamoorthy G.K."/>
            <person name="Gryganskyi A."/>
            <person name="Culley D."/>
            <person name="Magnuson J.K."/>
            <person name="James T.Y."/>
            <person name="O'Malley M.A."/>
            <person name="Stajich J.E."/>
            <person name="Spatafora J.W."/>
            <person name="Visel A."/>
            <person name="Grigoriev I.V."/>
        </authorList>
    </citation>
    <scope>NUCLEOTIDE SEQUENCE [LARGE SCALE GENOMIC DNA]</scope>
    <source>
        <strain evidence="1 2">ATCC 12442</strain>
    </source>
</reference>
<organism evidence="1 2">
    <name type="scientific">Linderina pennispora</name>
    <dbReference type="NCBI Taxonomy" id="61395"/>
    <lineage>
        <taxon>Eukaryota</taxon>
        <taxon>Fungi</taxon>
        <taxon>Fungi incertae sedis</taxon>
        <taxon>Zoopagomycota</taxon>
        <taxon>Kickxellomycotina</taxon>
        <taxon>Kickxellomycetes</taxon>
        <taxon>Kickxellales</taxon>
        <taxon>Kickxellaceae</taxon>
        <taxon>Linderina</taxon>
    </lineage>
</organism>